<dbReference type="EMBL" id="CH445332">
    <property type="protein sequence ID" value="EAT86667.1"/>
    <property type="molecule type" value="Genomic_DNA"/>
</dbReference>
<gene>
    <name evidence="1" type="ORF">SNOG_05603</name>
</gene>
<reference evidence="2" key="1">
    <citation type="journal article" date="2007" name="Plant Cell">
        <title>Dothideomycete-plant interactions illuminated by genome sequencing and EST analysis of the wheat pathogen Stagonospora nodorum.</title>
        <authorList>
            <person name="Hane J.K."/>
            <person name="Lowe R.G."/>
            <person name="Solomon P.S."/>
            <person name="Tan K.C."/>
            <person name="Schoch C.L."/>
            <person name="Spatafora J.W."/>
            <person name="Crous P.W."/>
            <person name="Kodira C."/>
            <person name="Birren B.W."/>
            <person name="Galagan J.E."/>
            <person name="Torriani S.F."/>
            <person name="McDonald B.A."/>
            <person name="Oliver R.P."/>
        </authorList>
    </citation>
    <scope>NUCLEOTIDE SEQUENCE [LARGE SCALE GENOMIC DNA]</scope>
    <source>
        <strain evidence="2">SN15 / ATCC MYA-4574 / FGSC 10173</strain>
    </source>
</reference>
<dbReference type="InParanoid" id="Q0URL1"/>
<protein>
    <submittedName>
        <fullName evidence="1">Uncharacterized protein</fullName>
    </submittedName>
</protein>
<evidence type="ECO:0000313" key="2">
    <source>
        <dbReference type="Proteomes" id="UP000001055"/>
    </source>
</evidence>
<evidence type="ECO:0000313" key="1">
    <source>
        <dbReference type="EMBL" id="EAT86667.1"/>
    </source>
</evidence>
<accession>Q0URL1</accession>
<organism evidence="1 2">
    <name type="scientific">Phaeosphaeria nodorum (strain SN15 / ATCC MYA-4574 / FGSC 10173)</name>
    <name type="common">Glume blotch fungus</name>
    <name type="synonym">Parastagonospora nodorum</name>
    <dbReference type="NCBI Taxonomy" id="321614"/>
    <lineage>
        <taxon>Eukaryota</taxon>
        <taxon>Fungi</taxon>
        <taxon>Dikarya</taxon>
        <taxon>Ascomycota</taxon>
        <taxon>Pezizomycotina</taxon>
        <taxon>Dothideomycetes</taxon>
        <taxon>Pleosporomycetidae</taxon>
        <taxon>Pleosporales</taxon>
        <taxon>Pleosporineae</taxon>
        <taxon>Phaeosphaeriaceae</taxon>
        <taxon>Parastagonospora</taxon>
    </lineage>
</organism>
<dbReference type="HOGENOM" id="CLU_2961595_0_0_1"/>
<dbReference type="RefSeq" id="XP_001796006.1">
    <property type="nucleotide sequence ID" value="XM_001795954.1"/>
</dbReference>
<proteinExistence type="predicted"/>
<dbReference type="KEGG" id="pno:SNOG_05603"/>
<dbReference type="Proteomes" id="UP000001055">
    <property type="component" value="Unassembled WGS sequence"/>
</dbReference>
<name>Q0URL1_PHANO</name>
<dbReference type="AlphaFoldDB" id="Q0URL1"/>
<dbReference type="GeneID" id="5972883"/>
<sequence>MDSRVLGDLYEEIFCKIGEVEILHTLKFTYENAHVFPQSFIAYTLQTGPSSYARSVAYP</sequence>